<feature type="transmembrane region" description="Helical" evidence="1">
    <location>
        <begin position="6"/>
        <end position="22"/>
    </location>
</feature>
<keyword evidence="1" id="KW-0812">Transmembrane</keyword>
<organism evidence="2 3">
    <name type="scientific">Gottschalkia acidurici (strain ATCC 7906 / DSM 604 / BCRC 14475 / CIP 104303 / KCTC 5404 / NCIMB 10678 / 9a)</name>
    <name type="common">Clostridium acidurici</name>
    <dbReference type="NCBI Taxonomy" id="1128398"/>
    <lineage>
        <taxon>Bacteria</taxon>
        <taxon>Bacillati</taxon>
        <taxon>Bacillota</taxon>
        <taxon>Tissierellia</taxon>
        <taxon>Tissierellales</taxon>
        <taxon>Gottschalkiaceae</taxon>
        <taxon>Gottschalkia</taxon>
    </lineage>
</organism>
<sequence>MVEFLKGWMTNLVTFIVIITFLEMILPNGNMRRFVNMIIGILLILVIINPFISLLKSNIDIEKEVFMNISEQNTYKPKEDKEFKNIQDKQIVDMYKNQIEKEVRNSLINKTQYVLEKIHIEIEENNDSKEYGSIKKIELIINENKEIKEKENSKNIQIKDIEIDVKTKDIVKDNERLNNEELNNKHTQDIDKITIHISEQLQLDKDKIFIILKNKGVGGEESVRED</sequence>
<dbReference type="RefSeq" id="WP_014967524.1">
    <property type="nucleotide sequence ID" value="NC_018664.1"/>
</dbReference>
<keyword evidence="1" id="KW-1133">Transmembrane helix</keyword>
<gene>
    <name evidence="2" type="primary">spoIIIAF</name>
    <name evidence="2" type="ordered locus">Curi_c13770</name>
</gene>
<keyword evidence="1" id="KW-0472">Membrane</keyword>
<feature type="transmembrane region" description="Helical" evidence="1">
    <location>
        <begin position="34"/>
        <end position="55"/>
    </location>
</feature>
<dbReference type="InterPro" id="IPR014245">
    <property type="entry name" value="Spore_III_AF"/>
</dbReference>
<accession>K0B035</accession>
<proteinExistence type="predicted"/>
<dbReference type="Pfam" id="PF09581">
    <property type="entry name" value="Spore_III_AF"/>
    <property type="match status" value="1"/>
</dbReference>
<dbReference type="Proteomes" id="UP000006094">
    <property type="component" value="Chromosome"/>
</dbReference>
<dbReference type="HOGENOM" id="CLU_094201_2_1_9"/>
<name>K0B035_GOTA9</name>
<dbReference type="AlphaFoldDB" id="K0B035"/>
<dbReference type="eggNOG" id="ENOG5033AA7">
    <property type="taxonomic scope" value="Bacteria"/>
</dbReference>
<dbReference type="STRING" id="1128398.Curi_c13770"/>
<evidence type="ECO:0000256" key="1">
    <source>
        <dbReference type="SAM" id="Phobius"/>
    </source>
</evidence>
<protein>
    <submittedName>
        <fullName evidence="2">Stage III sporulation protein AF</fullName>
    </submittedName>
</protein>
<keyword evidence="3" id="KW-1185">Reference proteome</keyword>
<dbReference type="KEGG" id="cad:Curi_c13770"/>
<dbReference type="OrthoDB" id="1707801at2"/>
<reference evidence="2 3" key="1">
    <citation type="journal article" date="2012" name="PLoS ONE">
        <title>The purine-utilizing bacterium Clostridium acidurici 9a: a genome-guided metabolic reconsideration.</title>
        <authorList>
            <person name="Hartwich K."/>
            <person name="Poehlein A."/>
            <person name="Daniel R."/>
        </authorList>
    </citation>
    <scope>NUCLEOTIDE SEQUENCE [LARGE SCALE GENOMIC DNA]</scope>
    <source>
        <strain evidence="3">ATCC 7906 / DSM 604 / BCRC 14475 / CIP 104303 / KCTC 5404 / NCIMB 10678 / 9a</strain>
    </source>
</reference>
<dbReference type="NCBIfam" id="TIGR02896">
    <property type="entry name" value="spore_III_AF"/>
    <property type="match status" value="1"/>
</dbReference>
<evidence type="ECO:0000313" key="3">
    <source>
        <dbReference type="Proteomes" id="UP000006094"/>
    </source>
</evidence>
<evidence type="ECO:0000313" key="2">
    <source>
        <dbReference type="EMBL" id="AFS78387.1"/>
    </source>
</evidence>
<dbReference type="EMBL" id="CP003326">
    <property type="protein sequence ID" value="AFS78387.1"/>
    <property type="molecule type" value="Genomic_DNA"/>
</dbReference>